<protein>
    <submittedName>
        <fullName evidence="2">Putative secreted peptide</fullName>
    </submittedName>
</protein>
<dbReference type="AlphaFoldDB" id="A0A2M3ZX52"/>
<name>A0A2M3ZX52_9DIPT</name>
<keyword evidence="1" id="KW-0732">Signal</keyword>
<feature type="signal peptide" evidence="1">
    <location>
        <begin position="1"/>
        <end position="20"/>
    </location>
</feature>
<feature type="chain" id="PRO_5014669503" evidence="1">
    <location>
        <begin position="21"/>
        <end position="78"/>
    </location>
</feature>
<evidence type="ECO:0000256" key="1">
    <source>
        <dbReference type="SAM" id="SignalP"/>
    </source>
</evidence>
<sequence>MKCSNNIITMVLMLINNVAGWDSGVTGFVSCFLPRISQASASVVLSQLSRPLKPEHERCIVLKHNMPWRYQRQQQAVR</sequence>
<proteinExistence type="predicted"/>
<evidence type="ECO:0000313" key="2">
    <source>
        <dbReference type="EMBL" id="MBW32968.1"/>
    </source>
</evidence>
<organism evidence="2">
    <name type="scientific">Anopheles braziliensis</name>
    <dbReference type="NCBI Taxonomy" id="58242"/>
    <lineage>
        <taxon>Eukaryota</taxon>
        <taxon>Metazoa</taxon>
        <taxon>Ecdysozoa</taxon>
        <taxon>Arthropoda</taxon>
        <taxon>Hexapoda</taxon>
        <taxon>Insecta</taxon>
        <taxon>Pterygota</taxon>
        <taxon>Neoptera</taxon>
        <taxon>Endopterygota</taxon>
        <taxon>Diptera</taxon>
        <taxon>Nematocera</taxon>
        <taxon>Culicoidea</taxon>
        <taxon>Culicidae</taxon>
        <taxon>Anophelinae</taxon>
        <taxon>Anopheles</taxon>
    </lineage>
</organism>
<accession>A0A2M3ZX52</accession>
<dbReference type="EMBL" id="GGFM01012217">
    <property type="protein sequence ID" value="MBW32968.1"/>
    <property type="molecule type" value="Transcribed_RNA"/>
</dbReference>
<reference evidence="2" key="1">
    <citation type="submission" date="2018-01" db="EMBL/GenBank/DDBJ databases">
        <title>An insight into the sialome of Amazonian anophelines.</title>
        <authorList>
            <person name="Ribeiro J.M."/>
            <person name="Scarpassa V."/>
            <person name="Calvo E."/>
        </authorList>
    </citation>
    <scope>NUCLEOTIDE SEQUENCE</scope>
    <source>
        <tissue evidence="2">Salivary glands</tissue>
    </source>
</reference>